<dbReference type="HOGENOM" id="CLU_000288_43_5_1"/>
<dbReference type="PROSITE" id="PS50011">
    <property type="entry name" value="PROTEIN_KINASE_DOM"/>
    <property type="match status" value="1"/>
</dbReference>
<dbReference type="InParanoid" id="B9GXN3"/>
<dbReference type="GO" id="GO:0005524">
    <property type="term" value="F:ATP binding"/>
    <property type="evidence" value="ECO:0007669"/>
    <property type="project" value="UniProtKB-KW"/>
</dbReference>
<comment type="catalytic activity">
    <reaction evidence="13">
        <text>L-seryl-[protein] + ATP = O-phospho-L-seryl-[protein] + ADP + H(+)</text>
        <dbReference type="Rhea" id="RHEA:17989"/>
        <dbReference type="Rhea" id="RHEA-COMP:9863"/>
        <dbReference type="Rhea" id="RHEA-COMP:11604"/>
        <dbReference type="ChEBI" id="CHEBI:15378"/>
        <dbReference type="ChEBI" id="CHEBI:29999"/>
        <dbReference type="ChEBI" id="CHEBI:30616"/>
        <dbReference type="ChEBI" id="CHEBI:83421"/>
        <dbReference type="ChEBI" id="CHEBI:456216"/>
    </reaction>
</comment>
<evidence type="ECO:0000256" key="1">
    <source>
        <dbReference type="ARBA" id="ARBA00004479"/>
    </source>
</evidence>
<dbReference type="InterPro" id="IPR013695">
    <property type="entry name" value="WAK"/>
</dbReference>
<evidence type="ECO:0000313" key="17">
    <source>
        <dbReference type="Proteomes" id="UP000006729"/>
    </source>
</evidence>
<dbReference type="GO" id="GO:0004674">
    <property type="term" value="F:protein serine/threonine kinase activity"/>
    <property type="evidence" value="ECO:0007669"/>
    <property type="project" value="UniProtKB-KW"/>
</dbReference>
<dbReference type="PANTHER" id="PTHR27005:SF335">
    <property type="entry name" value="PROTEIN KINASE DOMAIN-CONTAINING PROTEIN"/>
    <property type="match status" value="1"/>
</dbReference>
<protein>
    <recommendedName>
        <fullName evidence="15">Protein kinase domain-containing protein</fullName>
    </recommendedName>
</protein>
<dbReference type="FunCoup" id="B9GXN3">
    <property type="interactions" value="110"/>
</dbReference>
<proteinExistence type="predicted"/>
<dbReference type="InterPro" id="IPR001245">
    <property type="entry name" value="Ser-Thr/Tyr_kinase_cat_dom"/>
</dbReference>
<keyword evidence="11" id="KW-1015">Disulfide bond</keyword>
<evidence type="ECO:0000256" key="12">
    <source>
        <dbReference type="ARBA" id="ARBA00023180"/>
    </source>
</evidence>
<dbReference type="SUPFAM" id="SSF56112">
    <property type="entry name" value="Protein kinase-like (PK-like)"/>
    <property type="match status" value="1"/>
</dbReference>
<evidence type="ECO:0000256" key="13">
    <source>
        <dbReference type="ARBA" id="ARBA00047558"/>
    </source>
</evidence>
<reference evidence="16 17" key="1">
    <citation type="journal article" date="2006" name="Science">
        <title>The genome of black cottonwood, Populus trichocarpa (Torr. &amp; Gray).</title>
        <authorList>
            <person name="Tuskan G.A."/>
            <person name="Difazio S."/>
            <person name="Jansson S."/>
            <person name="Bohlmann J."/>
            <person name="Grigoriev I."/>
            <person name="Hellsten U."/>
            <person name="Putnam N."/>
            <person name="Ralph S."/>
            <person name="Rombauts S."/>
            <person name="Salamov A."/>
            <person name="Schein J."/>
            <person name="Sterck L."/>
            <person name="Aerts A."/>
            <person name="Bhalerao R.R."/>
            <person name="Bhalerao R.P."/>
            <person name="Blaudez D."/>
            <person name="Boerjan W."/>
            <person name="Brun A."/>
            <person name="Brunner A."/>
            <person name="Busov V."/>
            <person name="Campbell M."/>
            <person name="Carlson J."/>
            <person name="Chalot M."/>
            <person name="Chapman J."/>
            <person name="Chen G.L."/>
            <person name="Cooper D."/>
            <person name="Coutinho P.M."/>
            <person name="Couturier J."/>
            <person name="Covert S."/>
            <person name="Cronk Q."/>
            <person name="Cunningham R."/>
            <person name="Davis J."/>
            <person name="Degroeve S."/>
            <person name="Dejardin A."/>
            <person name="Depamphilis C."/>
            <person name="Detter J."/>
            <person name="Dirks B."/>
            <person name="Dubchak I."/>
            <person name="Duplessis S."/>
            <person name="Ehlting J."/>
            <person name="Ellis B."/>
            <person name="Gendler K."/>
            <person name="Goodstein D."/>
            <person name="Gribskov M."/>
            <person name="Grimwood J."/>
            <person name="Groover A."/>
            <person name="Gunter L."/>
            <person name="Hamberger B."/>
            <person name="Heinze B."/>
            <person name="Helariutta Y."/>
            <person name="Henrissat B."/>
            <person name="Holligan D."/>
            <person name="Holt R."/>
            <person name="Huang W."/>
            <person name="Islam-Faridi N."/>
            <person name="Jones S."/>
            <person name="Jones-Rhoades M."/>
            <person name="Jorgensen R."/>
            <person name="Joshi C."/>
            <person name="Kangasjarvi J."/>
            <person name="Karlsson J."/>
            <person name="Kelleher C."/>
            <person name="Kirkpatrick R."/>
            <person name="Kirst M."/>
            <person name="Kohler A."/>
            <person name="Kalluri U."/>
            <person name="Larimer F."/>
            <person name="Leebens-Mack J."/>
            <person name="Leple J.C."/>
            <person name="Locascio P."/>
            <person name="Lou Y."/>
            <person name="Lucas S."/>
            <person name="Martin F."/>
            <person name="Montanini B."/>
            <person name="Napoli C."/>
            <person name="Nelson D.R."/>
            <person name="Nelson C."/>
            <person name="Nieminen K."/>
            <person name="Nilsson O."/>
            <person name="Pereda V."/>
            <person name="Peter G."/>
            <person name="Philippe R."/>
            <person name="Pilate G."/>
            <person name="Poliakov A."/>
            <person name="Razumovskaya J."/>
            <person name="Richardson P."/>
            <person name="Rinaldi C."/>
            <person name="Ritland K."/>
            <person name="Rouze P."/>
            <person name="Ryaboy D."/>
            <person name="Schmutz J."/>
            <person name="Schrader J."/>
            <person name="Segerman B."/>
            <person name="Shin H."/>
            <person name="Siddiqui A."/>
            <person name="Sterky F."/>
            <person name="Terry A."/>
            <person name="Tsai C.J."/>
            <person name="Uberbacher E."/>
            <person name="Unneberg P."/>
            <person name="Vahala J."/>
            <person name="Wall K."/>
            <person name="Wessler S."/>
            <person name="Yang G."/>
            <person name="Yin T."/>
            <person name="Douglas C."/>
            <person name="Marra M."/>
            <person name="Sandberg G."/>
            <person name="Van de Peer Y."/>
            <person name="Rokhsar D."/>
        </authorList>
    </citation>
    <scope>NUCLEOTIDE SEQUENCE [LARGE SCALE GENOMIC DNA]</scope>
    <source>
        <strain evidence="17">cv. Nisqually</strain>
    </source>
</reference>
<evidence type="ECO:0000256" key="4">
    <source>
        <dbReference type="ARBA" id="ARBA00022692"/>
    </source>
</evidence>
<keyword evidence="2" id="KW-0723">Serine/threonine-protein kinase</keyword>
<evidence type="ECO:0000256" key="3">
    <source>
        <dbReference type="ARBA" id="ARBA00022679"/>
    </source>
</evidence>
<comment type="catalytic activity">
    <reaction evidence="14">
        <text>L-threonyl-[protein] + ATP = O-phospho-L-threonyl-[protein] + ADP + H(+)</text>
        <dbReference type="Rhea" id="RHEA:46608"/>
        <dbReference type="Rhea" id="RHEA-COMP:11060"/>
        <dbReference type="Rhea" id="RHEA-COMP:11605"/>
        <dbReference type="ChEBI" id="CHEBI:15378"/>
        <dbReference type="ChEBI" id="CHEBI:30013"/>
        <dbReference type="ChEBI" id="CHEBI:30616"/>
        <dbReference type="ChEBI" id="CHEBI:61977"/>
        <dbReference type="ChEBI" id="CHEBI:456216"/>
    </reaction>
</comment>
<dbReference type="STRING" id="3694.B9GXN3"/>
<dbReference type="InterPro" id="IPR049883">
    <property type="entry name" value="NOTCH1_EGF-like"/>
</dbReference>
<dbReference type="InterPro" id="IPR045274">
    <property type="entry name" value="WAK-like"/>
</dbReference>
<keyword evidence="8" id="KW-0067">ATP-binding</keyword>
<dbReference type="EMBL" id="CM009292">
    <property type="protein sequence ID" value="PNT46339.2"/>
    <property type="molecule type" value="Genomic_DNA"/>
</dbReference>
<keyword evidence="7" id="KW-0418">Kinase</keyword>
<dbReference type="SMART" id="SM00220">
    <property type="entry name" value="S_TKc"/>
    <property type="match status" value="1"/>
</dbReference>
<dbReference type="InterPro" id="IPR008271">
    <property type="entry name" value="Ser/Thr_kinase_AS"/>
</dbReference>
<accession>B9GXN3</accession>
<evidence type="ECO:0000256" key="14">
    <source>
        <dbReference type="ARBA" id="ARBA00047951"/>
    </source>
</evidence>
<gene>
    <name evidence="16" type="ORF">POPTR_003G187601v4</name>
</gene>
<evidence type="ECO:0000256" key="11">
    <source>
        <dbReference type="ARBA" id="ARBA00023157"/>
    </source>
</evidence>
<dbReference type="SMR" id="B9GXN3"/>
<dbReference type="eggNOG" id="ENOG502RMXX">
    <property type="taxonomic scope" value="Eukaryota"/>
</dbReference>
<comment type="subcellular location">
    <subcellularLocation>
        <location evidence="1">Membrane</location>
        <topology evidence="1">Single-pass type I membrane protein</topology>
    </subcellularLocation>
</comment>
<evidence type="ECO:0000256" key="10">
    <source>
        <dbReference type="ARBA" id="ARBA00023136"/>
    </source>
</evidence>
<dbReference type="Gene3D" id="1.10.510.10">
    <property type="entry name" value="Transferase(Phosphotransferase) domain 1"/>
    <property type="match status" value="1"/>
</dbReference>
<dbReference type="Pfam" id="PF07714">
    <property type="entry name" value="PK_Tyr_Ser-Thr"/>
    <property type="match status" value="1"/>
</dbReference>
<evidence type="ECO:0000259" key="15">
    <source>
        <dbReference type="PROSITE" id="PS50011"/>
    </source>
</evidence>
<keyword evidence="4" id="KW-0812">Transmembrane</keyword>
<dbReference type="Pfam" id="PF13947">
    <property type="entry name" value="GUB_WAK_bind"/>
    <property type="match status" value="1"/>
</dbReference>
<dbReference type="CDD" id="cd14066">
    <property type="entry name" value="STKc_IRAK"/>
    <property type="match status" value="1"/>
</dbReference>
<evidence type="ECO:0000256" key="9">
    <source>
        <dbReference type="ARBA" id="ARBA00022989"/>
    </source>
</evidence>
<comment type="caution">
    <text evidence="16">The sequence shown here is derived from an EMBL/GenBank/DDBJ whole genome shotgun (WGS) entry which is preliminary data.</text>
</comment>
<keyword evidence="12" id="KW-0325">Glycoprotein</keyword>
<organism evidence="16 17">
    <name type="scientific">Populus trichocarpa</name>
    <name type="common">Western balsam poplar</name>
    <name type="synonym">Populus balsamifera subsp. trichocarpa</name>
    <dbReference type="NCBI Taxonomy" id="3694"/>
    <lineage>
        <taxon>Eukaryota</taxon>
        <taxon>Viridiplantae</taxon>
        <taxon>Streptophyta</taxon>
        <taxon>Embryophyta</taxon>
        <taxon>Tracheophyta</taxon>
        <taxon>Spermatophyta</taxon>
        <taxon>Magnoliopsida</taxon>
        <taxon>eudicotyledons</taxon>
        <taxon>Gunneridae</taxon>
        <taxon>Pentapetalae</taxon>
        <taxon>rosids</taxon>
        <taxon>fabids</taxon>
        <taxon>Malpighiales</taxon>
        <taxon>Salicaceae</taxon>
        <taxon>Saliceae</taxon>
        <taxon>Populus</taxon>
    </lineage>
</organism>
<dbReference type="PROSITE" id="PS01187">
    <property type="entry name" value="EGF_CA"/>
    <property type="match status" value="1"/>
</dbReference>
<dbReference type="Proteomes" id="UP000006729">
    <property type="component" value="Chromosome 3"/>
</dbReference>
<keyword evidence="17" id="KW-1185">Reference proteome</keyword>
<dbReference type="PANTHER" id="PTHR27005">
    <property type="entry name" value="WALL-ASSOCIATED RECEPTOR KINASE-LIKE 21"/>
    <property type="match status" value="1"/>
</dbReference>
<dbReference type="Pfam" id="PF08488">
    <property type="entry name" value="WAK"/>
    <property type="match status" value="1"/>
</dbReference>
<keyword evidence="6" id="KW-0547">Nucleotide-binding</keyword>
<dbReference type="PROSITE" id="PS00108">
    <property type="entry name" value="PROTEIN_KINASE_ST"/>
    <property type="match status" value="1"/>
</dbReference>
<dbReference type="FunFam" id="1.10.510.10:FF:000084">
    <property type="entry name" value="Wall-associated receptor kinase 2"/>
    <property type="match status" value="1"/>
</dbReference>
<keyword evidence="9" id="KW-1133">Transmembrane helix</keyword>
<dbReference type="CDD" id="cd00054">
    <property type="entry name" value="EGF_CA"/>
    <property type="match status" value="1"/>
</dbReference>
<dbReference type="GO" id="GO:0005509">
    <property type="term" value="F:calcium ion binding"/>
    <property type="evidence" value="ECO:0007669"/>
    <property type="project" value="InterPro"/>
</dbReference>
<evidence type="ECO:0000313" key="16">
    <source>
        <dbReference type="EMBL" id="PNT46339.2"/>
    </source>
</evidence>
<keyword evidence="10" id="KW-0472">Membrane</keyword>
<evidence type="ECO:0000256" key="2">
    <source>
        <dbReference type="ARBA" id="ARBA00022527"/>
    </source>
</evidence>
<evidence type="ECO:0000256" key="5">
    <source>
        <dbReference type="ARBA" id="ARBA00022729"/>
    </source>
</evidence>
<dbReference type="FunFam" id="3.30.200.20:FF:000043">
    <property type="entry name" value="Wall-associated receptor kinase 2"/>
    <property type="match status" value="1"/>
</dbReference>
<evidence type="ECO:0000256" key="8">
    <source>
        <dbReference type="ARBA" id="ARBA00022840"/>
    </source>
</evidence>
<dbReference type="InterPro" id="IPR000719">
    <property type="entry name" value="Prot_kinase_dom"/>
</dbReference>
<keyword evidence="5" id="KW-0732">Signal</keyword>
<sequence>MSISAGAEGSLRLSITLKSCFLPLWVDDIEGVENLGKRLLQRRKDEKLPVFTPPEQTVEALLESGYSLIKEHQLIIETSVWYSDSFSDCGLKRQV</sequence>
<evidence type="ECO:0000256" key="6">
    <source>
        <dbReference type="ARBA" id="ARBA00022741"/>
    </source>
</evidence>
<dbReference type="GO" id="GO:0007166">
    <property type="term" value="P:cell surface receptor signaling pathway"/>
    <property type="evidence" value="ECO:0000318"/>
    <property type="project" value="GO_Central"/>
</dbReference>
<dbReference type="Gene3D" id="3.30.200.20">
    <property type="entry name" value="Phosphorylase Kinase, domain 1"/>
    <property type="match status" value="1"/>
</dbReference>
<dbReference type="InterPro" id="IPR011009">
    <property type="entry name" value="Kinase-like_dom_sf"/>
</dbReference>
<evidence type="ECO:0000256" key="7">
    <source>
        <dbReference type="ARBA" id="ARBA00022777"/>
    </source>
</evidence>
<dbReference type="GO" id="GO:0005886">
    <property type="term" value="C:plasma membrane"/>
    <property type="evidence" value="ECO:0000318"/>
    <property type="project" value="GO_Central"/>
</dbReference>
<dbReference type="Pfam" id="PF07645">
    <property type="entry name" value="EGF_CA"/>
    <property type="match status" value="1"/>
</dbReference>
<dbReference type="InterPro" id="IPR018097">
    <property type="entry name" value="EGF_Ca-bd_CS"/>
</dbReference>
<dbReference type="GO" id="GO:0030247">
    <property type="term" value="F:polysaccharide binding"/>
    <property type="evidence" value="ECO:0007669"/>
    <property type="project" value="InterPro"/>
</dbReference>
<name>B9GXN3_POPTR</name>
<dbReference type="Gene3D" id="2.10.25.10">
    <property type="entry name" value="Laminin"/>
    <property type="match status" value="1"/>
</dbReference>
<keyword evidence="3" id="KW-0808">Transferase</keyword>
<dbReference type="InterPro" id="IPR025287">
    <property type="entry name" value="WAK_GUB"/>
</dbReference>
<dbReference type="AlphaFoldDB" id="B9GXN3"/>